<accession>A0A0G4B590</accession>
<evidence type="ECO:0000313" key="1">
    <source>
        <dbReference type="EMBL" id="AKM82177.1"/>
    </source>
</evidence>
<dbReference type="KEGG" id="bbgw:UT28_C0001G0368"/>
<dbReference type="Proteomes" id="UP000035648">
    <property type="component" value="Chromosome"/>
</dbReference>
<reference evidence="1 2" key="1">
    <citation type="journal article" date="2015" name="Nature">
        <title>rRNA introns, odd ribosomes, and small enigmatic genomes across a large radiation of phyla.</title>
        <authorList>
            <person name="Brown C.T."/>
            <person name="Hug L.A."/>
            <person name="Thomas B.C."/>
            <person name="Sharon I."/>
            <person name="Castelle C.J."/>
            <person name="Singh A."/>
            <person name="Wilkins M.J."/>
            <person name="Williams K.H."/>
            <person name="Banfield J.F."/>
        </authorList>
    </citation>
    <scope>NUCLEOTIDE SEQUENCE [LARGE SCALE GENOMIC DNA]</scope>
</reference>
<dbReference type="STRING" id="1618337.UT28_C0001G0368"/>
<evidence type="ECO:0000313" key="2">
    <source>
        <dbReference type="Proteomes" id="UP000035648"/>
    </source>
</evidence>
<sequence length="58" mass="6700">MDKRFEPGNRPAKAVVTENKTGKICAQVKILHESGRTDNPVFRLHIARCDECRRKYSQ</sequence>
<proteinExistence type="predicted"/>
<gene>
    <name evidence="1" type="ORF">UT28_C0001G0368</name>
</gene>
<organism evidence="1 2">
    <name type="scientific">Berkelbacteria bacterium GW2011_GWE1_39_12</name>
    <dbReference type="NCBI Taxonomy" id="1618337"/>
    <lineage>
        <taxon>Bacteria</taxon>
        <taxon>Candidatus Berkelbacteria</taxon>
    </lineage>
</organism>
<name>A0A0G4B590_9BACT</name>
<dbReference type="EMBL" id="CP011213">
    <property type="protein sequence ID" value="AKM82177.1"/>
    <property type="molecule type" value="Genomic_DNA"/>
</dbReference>
<dbReference type="AlphaFoldDB" id="A0A0G4B590"/>
<protein>
    <submittedName>
        <fullName evidence="1">Uncharacterized protein</fullName>
    </submittedName>
</protein>